<dbReference type="PANTHER" id="PTHR19143">
    <property type="entry name" value="FIBRINOGEN/TENASCIN/ANGIOPOEITIN"/>
    <property type="match status" value="1"/>
</dbReference>
<dbReference type="GO" id="GO:0005615">
    <property type="term" value="C:extracellular space"/>
    <property type="evidence" value="ECO:0007669"/>
    <property type="project" value="TreeGrafter"/>
</dbReference>
<dbReference type="SUPFAM" id="SSF56496">
    <property type="entry name" value="Fibrinogen C-terminal domain-like"/>
    <property type="match status" value="2"/>
</dbReference>
<feature type="chain" id="PRO_5019823170" evidence="2">
    <location>
        <begin position="17"/>
        <end position="139"/>
    </location>
</feature>
<feature type="domain" description="Fibrinogen C-terminal" evidence="3">
    <location>
        <begin position="17"/>
        <end position="71"/>
    </location>
</feature>
<evidence type="ECO:0000313" key="4">
    <source>
        <dbReference type="EMBL" id="RXN37043.1"/>
    </source>
</evidence>
<dbReference type="Proteomes" id="UP000290572">
    <property type="component" value="Unassembled WGS sequence"/>
</dbReference>
<reference evidence="4 5" key="1">
    <citation type="submission" date="2018-03" db="EMBL/GenBank/DDBJ databases">
        <title>Draft genome sequence of Rohu Carp (Labeo rohita).</title>
        <authorList>
            <person name="Das P."/>
            <person name="Kushwaha B."/>
            <person name="Joshi C.G."/>
            <person name="Kumar D."/>
            <person name="Nagpure N.S."/>
            <person name="Sahoo L."/>
            <person name="Das S.P."/>
            <person name="Bit A."/>
            <person name="Patnaik S."/>
            <person name="Meher P.K."/>
            <person name="Jayasankar P."/>
            <person name="Koringa P.G."/>
            <person name="Patel N.V."/>
            <person name="Hinsu A.T."/>
            <person name="Kumar R."/>
            <person name="Pandey M."/>
            <person name="Agarwal S."/>
            <person name="Srivastava S."/>
            <person name="Singh M."/>
            <person name="Iquebal M.A."/>
            <person name="Jaiswal S."/>
            <person name="Angadi U.B."/>
            <person name="Kumar N."/>
            <person name="Raza M."/>
            <person name="Shah T.M."/>
            <person name="Rai A."/>
            <person name="Jena J.K."/>
        </authorList>
    </citation>
    <scope>NUCLEOTIDE SEQUENCE [LARGE SCALE GENOMIC DNA]</scope>
    <source>
        <strain evidence="4">DASCIFA01</strain>
        <tissue evidence="4">Testis</tissue>
    </source>
</reference>
<dbReference type="InterPro" id="IPR036056">
    <property type="entry name" value="Fibrinogen-like_C"/>
</dbReference>
<gene>
    <name evidence="4" type="ORF">ROHU_002409</name>
</gene>
<dbReference type="STRING" id="84645.A0A498NYQ9"/>
<keyword evidence="5" id="KW-1185">Reference proteome</keyword>
<feature type="transmembrane region" description="Helical" evidence="1">
    <location>
        <begin position="68"/>
        <end position="88"/>
    </location>
</feature>
<name>A0A498NYQ9_LABRO</name>
<keyword evidence="1" id="KW-1133">Transmembrane helix</keyword>
<proteinExistence type="predicted"/>
<sequence>MALMVFLVAFLPLVLGSYSTFRPFDCSDVYKSGQTVSGIYRIYPAGDFPVWVYCQMISYGNDDDKGGWTLMVFLVAFLPLVLGSYSTFRPFDCSDVYKLGQTVSGIYSIYPAGDFPVWVYCQMISYGNDDDKGGWTVRM</sequence>
<dbReference type="InterPro" id="IPR050373">
    <property type="entry name" value="Fibrinogen_C-term_domain"/>
</dbReference>
<dbReference type="Pfam" id="PF00147">
    <property type="entry name" value="Fibrinogen_C"/>
    <property type="match status" value="2"/>
</dbReference>
<evidence type="ECO:0000259" key="3">
    <source>
        <dbReference type="PROSITE" id="PS51406"/>
    </source>
</evidence>
<organism evidence="4 5">
    <name type="scientific">Labeo rohita</name>
    <name type="common">Indian major carp</name>
    <name type="synonym">Cyprinus rohita</name>
    <dbReference type="NCBI Taxonomy" id="84645"/>
    <lineage>
        <taxon>Eukaryota</taxon>
        <taxon>Metazoa</taxon>
        <taxon>Chordata</taxon>
        <taxon>Craniata</taxon>
        <taxon>Vertebrata</taxon>
        <taxon>Euteleostomi</taxon>
        <taxon>Actinopterygii</taxon>
        <taxon>Neopterygii</taxon>
        <taxon>Teleostei</taxon>
        <taxon>Ostariophysi</taxon>
        <taxon>Cypriniformes</taxon>
        <taxon>Cyprinidae</taxon>
        <taxon>Labeoninae</taxon>
        <taxon>Labeonini</taxon>
        <taxon>Labeo</taxon>
    </lineage>
</organism>
<feature type="signal peptide" evidence="2">
    <location>
        <begin position="1"/>
        <end position="16"/>
    </location>
</feature>
<feature type="domain" description="Fibrinogen C-terminal" evidence="3">
    <location>
        <begin position="84"/>
        <end position="139"/>
    </location>
</feature>
<comment type="caution">
    <text evidence="4">The sequence shown here is derived from an EMBL/GenBank/DDBJ whole genome shotgun (WGS) entry which is preliminary data.</text>
</comment>
<dbReference type="PANTHER" id="PTHR19143:SF225">
    <property type="entry name" value="MICROFIBRIL-ASSOCIATED GLYCOPROTEIN 4"/>
    <property type="match status" value="1"/>
</dbReference>
<keyword evidence="2" id="KW-0732">Signal</keyword>
<keyword evidence="1" id="KW-0812">Transmembrane</keyword>
<dbReference type="AlphaFoldDB" id="A0A498NYQ9"/>
<evidence type="ECO:0000313" key="5">
    <source>
        <dbReference type="Proteomes" id="UP000290572"/>
    </source>
</evidence>
<dbReference type="EMBL" id="QBIY01006469">
    <property type="protein sequence ID" value="RXN37043.1"/>
    <property type="molecule type" value="Genomic_DNA"/>
</dbReference>
<dbReference type="PROSITE" id="PS51406">
    <property type="entry name" value="FIBRINOGEN_C_2"/>
    <property type="match status" value="2"/>
</dbReference>
<evidence type="ECO:0000256" key="2">
    <source>
        <dbReference type="SAM" id="SignalP"/>
    </source>
</evidence>
<dbReference type="GO" id="GO:0048251">
    <property type="term" value="P:elastic fiber assembly"/>
    <property type="evidence" value="ECO:0007669"/>
    <property type="project" value="TreeGrafter"/>
</dbReference>
<accession>A0A498NYQ9</accession>
<protein>
    <submittedName>
        <fullName evidence="4">Microfibril-associated glyco 4-like protein</fullName>
    </submittedName>
</protein>
<dbReference type="Gene3D" id="3.90.215.10">
    <property type="entry name" value="Gamma Fibrinogen, chain A, domain 1"/>
    <property type="match status" value="2"/>
</dbReference>
<dbReference type="InterPro" id="IPR014716">
    <property type="entry name" value="Fibrinogen_a/b/g_C_1"/>
</dbReference>
<dbReference type="InterPro" id="IPR002181">
    <property type="entry name" value="Fibrinogen_a/b/g_C_dom"/>
</dbReference>
<keyword evidence="1" id="KW-0472">Membrane</keyword>
<evidence type="ECO:0000256" key="1">
    <source>
        <dbReference type="SAM" id="Phobius"/>
    </source>
</evidence>